<proteinExistence type="predicted"/>
<name>A0A484HBW8_9BACT</name>
<dbReference type="Gene3D" id="1.20.5.340">
    <property type="match status" value="1"/>
</dbReference>
<protein>
    <submittedName>
        <fullName evidence="1">Uncharacterized protein</fullName>
    </submittedName>
</protein>
<dbReference type="EMBL" id="CAACVI010000001">
    <property type="protein sequence ID" value="VEN72793.1"/>
    <property type="molecule type" value="Genomic_DNA"/>
</dbReference>
<dbReference type="AlphaFoldDB" id="A0A484HBW8"/>
<accession>A0A484HBW8</accession>
<sequence length="752" mass="83292">MDARDEKLKFNLTNAEAAERRRVTRIQILQGDAACFMSKDPTLLSGELAYERDTGKIKIGNGIDPWNKLPYKVDQPLDEDMANTIREAKDFLSAKGEPGSYAALGPDGKVLRDQLPADLRATTVVRTIGDMEKIPSEDKHEGQFVFVLDASEDKTVGAGGATYIQTPEEKWEKVSEAESMDVDSSDFLLKSKDTLDDILSGSKNVHFTKEDKKKLDSVQDGATDDLSAQEIATMYESIQDVNRLTDDLKKKIESIDPNATFDTPEKIREKLEKLKSSQRLDADSIQPGSENRFFTDKERGEIDRLQTKLETIESGATQDTPEQLRDKLQSLTLDKVLSADYVKDGSTHKFLTPAHLESIKLIGTISKEIDALKNQVGEASHTHPEMDCVTQEQLKELGDRINNFKTEMTNACNQKLSAVQVDVGNNKLTLQNLGDVISRLQGQLGNINESWVRGVLEPRVKELSGNLDSFKTEINKVVNQKVTKLESDLGDNAQKVSKLESDLGGNTQKVAKLESDLSNNAVDLSNLADAIARMQGQLGNISESWVRDISESKIQEVVGGLENFKNQINTALNQRLGKVEVDLANNTVTLDNLGDLIANIQNQLGNINESWVRNISETKIQEMLGDLNTFKTDINKTVNENLYKLESDMGDLALNLRNEFITNMNEKLNSQVGNLETALQSQVDGFRALLTPEQIKVLYESNPDTNVFTDTEKIKLAGIMPNADVTNHESVREAGGVMEGDILFGGDCAAMF</sequence>
<evidence type="ECO:0000313" key="1">
    <source>
        <dbReference type="EMBL" id="VEN72793.1"/>
    </source>
</evidence>
<gene>
    <name evidence="1" type="ORF">EPICR_10292</name>
</gene>
<reference evidence="1" key="1">
    <citation type="submission" date="2019-01" db="EMBL/GenBank/DDBJ databases">
        <authorList>
            <consortium name="Genoscope - CEA"/>
            <person name="William W."/>
        </authorList>
    </citation>
    <scope>NUCLEOTIDE SEQUENCE</scope>
    <source>
        <strain evidence="1">CR-1</strain>
    </source>
</reference>
<dbReference type="SUPFAM" id="SSF69349">
    <property type="entry name" value="Phage fibre proteins"/>
    <property type="match status" value="1"/>
</dbReference>
<organism evidence="1">
    <name type="scientific">uncultured Desulfobacteraceae bacterium</name>
    <dbReference type="NCBI Taxonomy" id="218296"/>
    <lineage>
        <taxon>Bacteria</taxon>
        <taxon>Pseudomonadati</taxon>
        <taxon>Thermodesulfobacteriota</taxon>
        <taxon>Desulfobacteria</taxon>
        <taxon>Desulfobacterales</taxon>
        <taxon>Desulfobacteraceae</taxon>
        <taxon>environmental samples</taxon>
    </lineage>
</organism>